<dbReference type="Pfam" id="PF10967">
    <property type="entry name" value="DUF2769"/>
    <property type="match status" value="1"/>
</dbReference>
<dbReference type="AlphaFoldDB" id="A0A937XG24"/>
<dbReference type="Proteomes" id="UP000779900">
    <property type="component" value="Unassembled WGS sequence"/>
</dbReference>
<evidence type="ECO:0000313" key="2">
    <source>
        <dbReference type="Proteomes" id="UP000779900"/>
    </source>
</evidence>
<protein>
    <submittedName>
        <fullName evidence="1">DUF2769 domain-containing protein</fullName>
    </submittedName>
</protein>
<evidence type="ECO:0000313" key="1">
    <source>
        <dbReference type="EMBL" id="MBM3332467.1"/>
    </source>
</evidence>
<gene>
    <name evidence="1" type="ORF">FJY68_11580</name>
</gene>
<reference evidence="1" key="1">
    <citation type="submission" date="2019-03" db="EMBL/GenBank/DDBJ databases">
        <title>Lake Tanganyika Metagenome-Assembled Genomes (MAGs).</title>
        <authorList>
            <person name="Tran P."/>
        </authorList>
    </citation>
    <scope>NUCLEOTIDE SEQUENCE</scope>
    <source>
        <strain evidence="1">K_DeepCast_150m_m2_040</strain>
    </source>
</reference>
<comment type="caution">
    <text evidence="1">The sequence shown here is derived from an EMBL/GenBank/DDBJ whole genome shotgun (WGS) entry which is preliminary data.</text>
</comment>
<name>A0A937XG24_UNCW3</name>
<dbReference type="InterPro" id="IPR020075">
    <property type="entry name" value="Uncharacterised_AF2234"/>
</dbReference>
<organism evidence="1 2">
    <name type="scientific">candidate division WOR-3 bacterium</name>
    <dbReference type="NCBI Taxonomy" id="2052148"/>
    <lineage>
        <taxon>Bacteria</taxon>
        <taxon>Bacteria division WOR-3</taxon>
    </lineage>
</organism>
<accession>A0A937XG24</accession>
<dbReference type="EMBL" id="VGIR01000090">
    <property type="protein sequence ID" value="MBM3332467.1"/>
    <property type="molecule type" value="Genomic_DNA"/>
</dbReference>
<proteinExistence type="predicted"/>
<sequence>MTDTEKAEFVAANCICATCPSFLKEECAKAGEKGAYCLAGKSKVITKENGCVCPQCPVTAKMALKWGYYCTRGSAKEMMAMEAQGGGGK</sequence>